<keyword evidence="5" id="KW-0106">Calcium</keyword>
<name>K0RJ07_THAOC</name>
<dbReference type="PROSITE" id="PS00018">
    <property type="entry name" value="EF_HAND_1"/>
    <property type="match status" value="1"/>
</dbReference>
<dbReference type="PANTHER" id="PTHR46212:SF3">
    <property type="entry name" value="GH27120P"/>
    <property type="match status" value="1"/>
</dbReference>
<dbReference type="GO" id="GO:0005509">
    <property type="term" value="F:calcium ion binding"/>
    <property type="evidence" value="ECO:0007669"/>
    <property type="project" value="InterPro"/>
</dbReference>
<dbReference type="EMBL" id="AGNL01047611">
    <property type="protein sequence ID" value="EJK46662.1"/>
    <property type="molecule type" value="Genomic_DNA"/>
</dbReference>
<dbReference type="GO" id="GO:0005737">
    <property type="term" value="C:cytoplasm"/>
    <property type="evidence" value="ECO:0007669"/>
    <property type="project" value="UniProtKB-SubCell"/>
</dbReference>
<dbReference type="Gene3D" id="1.10.238.10">
    <property type="entry name" value="EF-hand"/>
    <property type="match status" value="1"/>
</dbReference>
<dbReference type="OrthoDB" id="26525at2759"/>
<keyword evidence="6" id="KW-0812">Transmembrane</keyword>
<evidence type="ECO:0000256" key="6">
    <source>
        <dbReference type="SAM" id="Phobius"/>
    </source>
</evidence>
<feature type="transmembrane region" description="Helical" evidence="6">
    <location>
        <begin position="556"/>
        <end position="576"/>
    </location>
</feature>
<feature type="transmembrane region" description="Helical" evidence="6">
    <location>
        <begin position="394"/>
        <end position="414"/>
    </location>
</feature>
<evidence type="ECO:0000259" key="7">
    <source>
        <dbReference type="PROSITE" id="PS50222"/>
    </source>
</evidence>
<feature type="domain" description="EF-hand" evidence="7">
    <location>
        <begin position="145"/>
        <end position="180"/>
    </location>
</feature>
<sequence length="590" mass="64449">AFSPPAAAVTAWRGSGSGSPVALLASNPPDNKVVLEGGDDASVSKPLKARKRDIIRGWVFERQLWQRRAANEDEEDSTLKEVMSQAVEVKMNFITTSEEAGQDNSDDSKVQTIISQIFTDADKDNSGGLDRWEVYDALTELDYDVSPETCLALLREFDANSNGYLEVDEFASLVNDKVGKDVSAVYAMFANERDGMLSSGALRRALEMLGVDLNAKKTKSLLVQYDHDGDGKLGLLGFADLVAASPIARFWLAVDKSGTIRDARVKALNVLTKAPKKPVSVHSLLSGWSIVLLFSAYLRLFNPHIVEFNGANIPVLFDFFSKGSEGLTIHQFQASMIALSITSLMGIYRLPPNSPFSRRVYFWTCAVSVVQSALLLSSNLIAGEFGLFNAFDAPWNYILNGAGVLTQLTLLAGLDDAISGPDGGRKGLPTESGIGMAVFNYIMYIFNIVFFQVSLAPFYGNENMWASTSLSYLVENNLIIFPCTAPVTMGLITSLGALLATLKFEKKVDSTTAPLAVFAILALTEFDNIVQAYFLVLDQGPFGGTLMDYNNDVISHFHIFAVANFFVLLTVGNAFARRTQNENGQDIRRE</sequence>
<keyword evidence="6" id="KW-0472">Membrane</keyword>
<protein>
    <recommendedName>
        <fullName evidence="7">EF-hand domain-containing protein</fullName>
    </recommendedName>
</protein>
<feature type="non-terminal residue" evidence="8">
    <location>
        <position position="1"/>
    </location>
</feature>
<evidence type="ECO:0000256" key="3">
    <source>
        <dbReference type="ARBA" id="ARBA00022723"/>
    </source>
</evidence>
<dbReference type="Proteomes" id="UP000266841">
    <property type="component" value="Unassembled WGS sequence"/>
</dbReference>
<organism evidence="8 9">
    <name type="scientific">Thalassiosira oceanica</name>
    <name type="common">Marine diatom</name>
    <dbReference type="NCBI Taxonomy" id="159749"/>
    <lineage>
        <taxon>Eukaryota</taxon>
        <taxon>Sar</taxon>
        <taxon>Stramenopiles</taxon>
        <taxon>Ochrophyta</taxon>
        <taxon>Bacillariophyta</taxon>
        <taxon>Coscinodiscophyceae</taxon>
        <taxon>Thalassiosirophycidae</taxon>
        <taxon>Thalassiosirales</taxon>
        <taxon>Thalassiosiraceae</taxon>
        <taxon>Thalassiosira</taxon>
    </lineage>
</organism>
<gene>
    <name evidence="8" type="ORF">THAOC_34659</name>
</gene>
<dbReference type="InterPro" id="IPR051426">
    <property type="entry name" value="Peflin/Sorcin_CaBP"/>
</dbReference>
<proteinExistence type="predicted"/>
<dbReference type="SMART" id="SM00054">
    <property type="entry name" value="EFh"/>
    <property type="match status" value="3"/>
</dbReference>
<reference evidence="8 9" key="1">
    <citation type="journal article" date="2012" name="Genome Biol.">
        <title>Genome and low-iron response of an oceanic diatom adapted to chronic iron limitation.</title>
        <authorList>
            <person name="Lommer M."/>
            <person name="Specht M."/>
            <person name="Roy A.S."/>
            <person name="Kraemer L."/>
            <person name="Andreson R."/>
            <person name="Gutowska M.A."/>
            <person name="Wolf J."/>
            <person name="Bergner S.V."/>
            <person name="Schilhabel M.B."/>
            <person name="Klostermeier U.C."/>
            <person name="Beiko R.G."/>
            <person name="Rosenstiel P."/>
            <person name="Hippler M."/>
            <person name="Laroche J."/>
        </authorList>
    </citation>
    <scope>NUCLEOTIDE SEQUENCE [LARGE SCALE GENOMIC DNA]</scope>
    <source>
        <strain evidence="8 9">CCMP1005</strain>
    </source>
</reference>
<dbReference type="InterPro" id="IPR018247">
    <property type="entry name" value="EF_Hand_1_Ca_BS"/>
</dbReference>
<dbReference type="InterPro" id="IPR002048">
    <property type="entry name" value="EF_hand_dom"/>
</dbReference>
<keyword evidence="9" id="KW-1185">Reference proteome</keyword>
<dbReference type="PROSITE" id="PS50222">
    <property type="entry name" value="EF_HAND_2"/>
    <property type="match status" value="1"/>
</dbReference>
<dbReference type="GO" id="GO:0048306">
    <property type="term" value="F:calcium-dependent protein binding"/>
    <property type="evidence" value="ECO:0007669"/>
    <property type="project" value="UniProtKB-ARBA"/>
</dbReference>
<dbReference type="PANTHER" id="PTHR46212">
    <property type="entry name" value="PEFLIN"/>
    <property type="match status" value="1"/>
</dbReference>
<dbReference type="SUPFAM" id="SSF47473">
    <property type="entry name" value="EF-hand"/>
    <property type="match status" value="1"/>
</dbReference>
<feature type="transmembrane region" description="Helical" evidence="6">
    <location>
        <begin position="360"/>
        <end position="382"/>
    </location>
</feature>
<dbReference type="Pfam" id="PF13499">
    <property type="entry name" value="EF-hand_7"/>
    <property type="match status" value="1"/>
</dbReference>
<evidence type="ECO:0000256" key="1">
    <source>
        <dbReference type="ARBA" id="ARBA00004496"/>
    </source>
</evidence>
<evidence type="ECO:0000313" key="8">
    <source>
        <dbReference type="EMBL" id="EJK46662.1"/>
    </source>
</evidence>
<accession>K0RJ07</accession>
<evidence type="ECO:0000256" key="2">
    <source>
        <dbReference type="ARBA" id="ARBA00022490"/>
    </source>
</evidence>
<feature type="transmembrane region" description="Helical" evidence="6">
    <location>
        <begin position="514"/>
        <end position="536"/>
    </location>
</feature>
<dbReference type="Pfam" id="PF13833">
    <property type="entry name" value="EF-hand_8"/>
    <property type="match status" value="1"/>
</dbReference>
<feature type="transmembrane region" description="Helical" evidence="6">
    <location>
        <begin position="479"/>
        <end position="502"/>
    </location>
</feature>
<comment type="caution">
    <text evidence="8">The sequence shown here is derived from an EMBL/GenBank/DDBJ whole genome shotgun (WGS) entry which is preliminary data.</text>
</comment>
<evidence type="ECO:0000256" key="5">
    <source>
        <dbReference type="ARBA" id="ARBA00022837"/>
    </source>
</evidence>
<evidence type="ECO:0000256" key="4">
    <source>
        <dbReference type="ARBA" id="ARBA00022737"/>
    </source>
</evidence>
<dbReference type="InterPro" id="IPR011992">
    <property type="entry name" value="EF-hand-dom_pair"/>
</dbReference>
<feature type="transmembrane region" description="Helical" evidence="6">
    <location>
        <begin position="434"/>
        <end position="459"/>
    </location>
</feature>
<dbReference type="AlphaFoldDB" id="K0RJ07"/>
<keyword evidence="6" id="KW-1133">Transmembrane helix</keyword>
<keyword evidence="2" id="KW-0963">Cytoplasm</keyword>
<feature type="transmembrane region" description="Helical" evidence="6">
    <location>
        <begin position="329"/>
        <end position="348"/>
    </location>
</feature>
<evidence type="ECO:0000313" key="9">
    <source>
        <dbReference type="Proteomes" id="UP000266841"/>
    </source>
</evidence>
<keyword evidence="3" id="KW-0479">Metal-binding</keyword>
<keyword evidence="4" id="KW-0677">Repeat</keyword>
<feature type="transmembrane region" description="Helical" evidence="6">
    <location>
        <begin position="279"/>
        <end position="298"/>
    </location>
</feature>
<dbReference type="eggNOG" id="KOG0028">
    <property type="taxonomic scope" value="Eukaryota"/>
</dbReference>
<comment type="subcellular location">
    <subcellularLocation>
        <location evidence="1">Cytoplasm</location>
    </subcellularLocation>
</comment>